<feature type="compositionally biased region" description="Basic residues" evidence="2">
    <location>
        <begin position="1"/>
        <end position="14"/>
    </location>
</feature>
<dbReference type="PROSITE" id="PS51762">
    <property type="entry name" value="GH16_2"/>
    <property type="match status" value="1"/>
</dbReference>
<dbReference type="EMBL" id="AWGB01000029">
    <property type="protein sequence ID" value="ESQ89446.1"/>
    <property type="molecule type" value="Genomic_DNA"/>
</dbReference>
<organism evidence="4 5">
    <name type="scientific">Asticcacaulis benevestitus DSM 16100 = ATCC BAA-896</name>
    <dbReference type="NCBI Taxonomy" id="1121022"/>
    <lineage>
        <taxon>Bacteria</taxon>
        <taxon>Pseudomonadati</taxon>
        <taxon>Pseudomonadota</taxon>
        <taxon>Alphaproteobacteria</taxon>
        <taxon>Caulobacterales</taxon>
        <taxon>Caulobacteraceae</taxon>
        <taxon>Asticcacaulis</taxon>
    </lineage>
</organism>
<feature type="domain" description="GH16" evidence="3">
    <location>
        <begin position="49"/>
        <end position="299"/>
    </location>
</feature>
<dbReference type="PANTHER" id="PTHR10963:SF55">
    <property type="entry name" value="GLYCOSIDE HYDROLASE FAMILY 16 PROTEIN"/>
    <property type="match status" value="1"/>
</dbReference>
<dbReference type="Proteomes" id="UP000017837">
    <property type="component" value="Unassembled WGS sequence"/>
</dbReference>
<comment type="similarity">
    <text evidence="1">Belongs to the glycosyl hydrolase 16 family.</text>
</comment>
<dbReference type="PANTHER" id="PTHR10963">
    <property type="entry name" value="GLYCOSYL HYDROLASE-RELATED"/>
    <property type="match status" value="1"/>
</dbReference>
<evidence type="ECO:0000313" key="5">
    <source>
        <dbReference type="Proteomes" id="UP000017837"/>
    </source>
</evidence>
<dbReference type="Gene3D" id="2.60.120.200">
    <property type="match status" value="1"/>
</dbReference>
<dbReference type="PATRIC" id="fig|1121022.4.peg.2805"/>
<dbReference type="InterPro" id="IPR013320">
    <property type="entry name" value="ConA-like_dom_sf"/>
</dbReference>
<dbReference type="Pfam" id="PF00722">
    <property type="entry name" value="Glyco_hydro_16"/>
    <property type="match status" value="1"/>
</dbReference>
<comment type="caution">
    <text evidence="4">The sequence shown here is derived from an EMBL/GenBank/DDBJ whole genome shotgun (WGS) entry which is preliminary data.</text>
</comment>
<name>V4PMG2_9CAUL</name>
<evidence type="ECO:0000313" key="4">
    <source>
        <dbReference type="EMBL" id="ESQ89446.1"/>
    </source>
</evidence>
<dbReference type="GO" id="GO:0004553">
    <property type="term" value="F:hydrolase activity, hydrolyzing O-glycosyl compounds"/>
    <property type="evidence" value="ECO:0007669"/>
    <property type="project" value="InterPro"/>
</dbReference>
<dbReference type="STRING" id="1121022.GCA_000376105_03273"/>
<dbReference type="CDD" id="cd08023">
    <property type="entry name" value="GH16_laminarinase_like"/>
    <property type="match status" value="1"/>
</dbReference>
<protein>
    <recommendedName>
        <fullName evidence="3">GH16 domain-containing protein</fullName>
    </recommendedName>
</protein>
<evidence type="ECO:0000259" key="3">
    <source>
        <dbReference type="PROSITE" id="PS51762"/>
    </source>
</evidence>
<dbReference type="SUPFAM" id="SSF49899">
    <property type="entry name" value="Concanavalin A-like lectins/glucanases"/>
    <property type="match status" value="1"/>
</dbReference>
<accession>V4PMG2</accession>
<feature type="region of interest" description="Disordered" evidence="2">
    <location>
        <begin position="1"/>
        <end position="26"/>
    </location>
</feature>
<dbReference type="eggNOG" id="COG2273">
    <property type="taxonomic scope" value="Bacteria"/>
</dbReference>
<evidence type="ECO:0000256" key="2">
    <source>
        <dbReference type="SAM" id="MobiDB-lite"/>
    </source>
</evidence>
<dbReference type="InterPro" id="IPR050546">
    <property type="entry name" value="Glycosyl_Hydrlase_16"/>
</dbReference>
<keyword evidence="5" id="KW-1185">Reference proteome</keyword>
<dbReference type="GO" id="GO:0005975">
    <property type="term" value="P:carbohydrate metabolic process"/>
    <property type="evidence" value="ECO:0007669"/>
    <property type="project" value="InterPro"/>
</dbReference>
<gene>
    <name evidence="4" type="ORF">ABENE_13790</name>
</gene>
<proteinExistence type="inferred from homology"/>
<dbReference type="InterPro" id="IPR000757">
    <property type="entry name" value="Beta-glucanase-like"/>
</dbReference>
<dbReference type="AlphaFoldDB" id="V4PMG2"/>
<reference evidence="4 5" key="1">
    <citation type="journal article" date="2014" name="Nature">
        <title>Sequential evolution of bacterial morphology by co-option of a developmental regulator.</title>
        <authorList>
            <person name="Jiang C."/>
            <person name="Brown P.J."/>
            <person name="Ducret A."/>
            <person name="Brun Y.V."/>
        </authorList>
    </citation>
    <scope>NUCLEOTIDE SEQUENCE [LARGE SCALE GENOMIC DNA]</scope>
    <source>
        <strain evidence="4 5">DSM 16100</strain>
    </source>
</reference>
<evidence type="ECO:0000256" key="1">
    <source>
        <dbReference type="ARBA" id="ARBA00006865"/>
    </source>
</evidence>
<dbReference type="OrthoDB" id="9809583at2"/>
<sequence>MPHVVKKKRVKRTPVRAEKTTDPKSGSLTRRLLLGAGAIGVVTASAYSILQAQDSNPQKIDLSKYTLTFSEEFDDPNFSLKEFSKRWYPHTPWWGDFGEAMFVDPVPGFPFFVANGSLQIEARKGSDGKWRSGIMSSVNHEGFGFTQQYGYFEVRAKLPPGEGTWPAFWLNSWSPTMTDPNVEIDVFEYYGQFPDALHSTVTVWPKDGTQKRGKNNIHRVEGGTLTADYHRYGVSVEPDWVVMYLDGVETWRTETPPEHKHPLMVLVDLALGSGWSTDNTPNPSDLLVDYVRVYKRSNA</sequence>